<gene>
    <name evidence="1" type="ORF">RDB_LOCUS165686</name>
</gene>
<name>A0A8H3BRW2_9AGAM</name>
<dbReference type="Proteomes" id="UP000663846">
    <property type="component" value="Unassembled WGS sequence"/>
</dbReference>
<feature type="non-terminal residue" evidence="1">
    <location>
        <position position="1"/>
    </location>
</feature>
<reference evidence="1" key="1">
    <citation type="submission" date="2021-01" db="EMBL/GenBank/DDBJ databases">
        <authorList>
            <person name="Kaushik A."/>
        </authorList>
    </citation>
    <scope>NUCLEOTIDE SEQUENCE</scope>
    <source>
        <strain evidence="1">AG1-1C</strain>
    </source>
</reference>
<evidence type="ECO:0000313" key="1">
    <source>
        <dbReference type="EMBL" id="CAE6465105.1"/>
    </source>
</evidence>
<comment type="caution">
    <text evidence="1">The sequence shown here is derived from an EMBL/GenBank/DDBJ whole genome shotgun (WGS) entry which is preliminary data.</text>
</comment>
<accession>A0A8H3BRW2</accession>
<proteinExistence type="predicted"/>
<organism evidence="1 2">
    <name type="scientific">Rhizoctonia solani</name>
    <dbReference type="NCBI Taxonomy" id="456999"/>
    <lineage>
        <taxon>Eukaryota</taxon>
        <taxon>Fungi</taxon>
        <taxon>Dikarya</taxon>
        <taxon>Basidiomycota</taxon>
        <taxon>Agaricomycotina</taxon>
        <taxon>Agaricomycetes</taxon>
        <taxon>Cantharellales</taxon>
        <taxon>Ceratobasidiaceae</taxon>
        <taxon>Rhizoctonia</taxon>
    </lineage>
</organism>
<sequence>MAQHLYAQTSILYSLNIRDQTHPPFVGRHTLRRPSRKHMRRINLQDRLPPQELHSGLGSVRLARGRCLAHFTQFPTILVHLHLLVPTHSRPRPAVAAAVAQSKSRSLPNLRRSFAELSVSSLSHLLLFSPGRLVKAEEGARKQYTD</sequence>
<dbReference type="AlphaFoldDB" id="A0A8H3BRW2"/>
<dbReference type="EMBL" id="CAJMWS010000816">
    <property type="protein sequence ID" value="CAE6465105.1"/>
    <property type="molecule type" value="Genomic_DNA"/>
</dbReference>
<evidence type="ECO:0000313" key="2">
    <source>
        <dbReference type="Proteomes" id="UP000663846"/>
    </source>
</evidence>
<protein>
    <submittedName>
        <fullName evidence="1">Uncharacterized protein</fullName>
    </submittedName>
</protein>